<organism evidence="10 11">
    <name type="scientific">Eiseniibacteriota bacterium</name>
    <dbReference type="NCBI Taxonomy" id="2212470"/>
    <lineage>
        <taxon>Bacteria</taxon>
        <taxon>Candidatus Eiseniibacteriota</taxon>
    </lineage>
</organism>
<dbReference type="InterPro" id="IPR050297">
    <property type="entry name" value="LipidA_mod_glycosyltrf_83"/>
</dbReference>
<reference evidence="10 11" key="1">
    <citation type="journal article" date="2019" name="Nat. Microbiol.">
        <title>Mediterranean grassland soil C-N compound turnover is dependent on rainfall and depth, and is mediated by genomically divergent microorganisms.</title>
        <authorList>
            <person name="Diamond S."/>
            <person name="Andeer P.F."/>
            <person name="Li Z."/>
            <person name="Crits-Christoph A."/>
            <person name="Burstein D."/>
            <person name="Anantharaman K."/>
            <person name="Lane K.R."/>
            <person name="Thomas B.C."/>
            <person name="Pan C."/>
            <person name="Northen T.R."/>
            <person name="Banfield J.F."/>
        </authorList>
    </citation>
    <scope>NUCLEOTIDE SEQUENCE [LARGE SCALE GENOMIC DNA]</scope>
    <source>
        <strain evidence="10">WS_10</strain>
    </source>
</reference>
<evidence type="ECO:0000313" key="10">
    <source>
        <dbReference type="EMBL" id="TMQ73295.1"/>
    </source>
</evidence>
<sequence>MSEGAPAPPPRPSGLERPWLAVALLALLLLASGGWIGLIEPTETRYAEIAREMLASGDWLTPRLDGIHHFHKPPVAYWAAASGMALLGVNAWGARLFGLLADVLTLALAAWIAARRFAALRIHGGRAAWALGSMLLFAVLARGVATDPFLTAAVTLYWALAPGSLALVALGLGFLTKGPVVFLHTALPVLVAALWARDRRYLALLGPPRGWIAFALVALPWYLMVVARTPGLLAYFLGNQVVARVATETHGRGGPPWYFLVVLLAGTAPWTMAIIVGLARTWRERVDPEARLLICWLLAPTIFLSFSGSKLPSYLLPCMPAAALLAARGLDSGLARWGALVMLGGLALYGGGELLEAASWTHRATPALAFDACAVLLLGGMLAARGRPAPAALAAALAIAMLGCALAPYETELGSPRQVALQLARVRHGEPVVEIGHFNAGVPFYLKERVRLVEVPREKGFEDPRSLAGVVASPESLRAWVARDGRIWAFGPAGHVREVCARAGLGLSPVARWRDETLGFLRAASESAQAR</sequence>
<keyword evidence="6 8" id="KW-1133">Transmembrane helix</keyword>
<keyword evidence="7 8" id="KW-0472">Membrane</keyword>
<feature type="transmembrane region" description="Helical" evidence="8">
    <location>
        <begin position="181"/>
        <end position="198"/>
    </location>
</feature>
<dbReference type="GO" id="GO:0000030">
    <property type="term" value="F:mannosyltransferase activity"/>
    <property type="evidence" value="ECO:0007669"/>
    <property type="project" value="InterPro"/>
</dbReference>
<evidence type="ECO:0000256" key="7">
    <source>
        <dbReference type="ARBA" id="ARBA00023136"/>
    </source>
</evidence>
<feature type="transmembrane region" description="Helical" evidence="8">
    <location>
        <begin position="20"/>
        <end position="39"/>
    </location>
</feature>
<proteinExistence type="predicted"/>
<evidence type="ECO:0000256" key="6">
    <source>
        <dbReference type="ARBA" id="ARBA00022989"/>
    </source>
</evidence>
<keyword evidence="4 10" id="KW-0808">Transferase</keyword>
<feature type="transmembrane region" description="Helical" evidence="8">
    <location>
        <begin position="126"/>
        <end position="144"/>
    </location>
</feature>
<protein>
    <submittedName>
        <fullName evidence="10">Phospholipid carrier-dependent glycosyltransferase</fullName>
    </submittedName>
</protein>
<keyword evidence="3" id="KW-0328">Glycosyltransferase</keyword>
<dbReference type="AlphaFoldDB" id="A0A538UBL4"/>
<gene>
    <name evidence="10" type="ORF">E6K80_00530</name>
</gene>
<feature type="transmembrane region" description="Helical" evidence="8">
    <location>
        <begin position="210"/>
        <end position="237"/>
    </location>
</feature>
<evidence type="ECO:0000256" key="3">
    <source>
        <dbReference type="ARBA" id="ARBA00022676"/>
    </source>
</evidence>
<feature type="transmembrane region" description="Helical" evidence="8">
    <location>
        <begin position="367"/>
        <end position="384"/>
    </location>
</feature>
<comment type="subcellular location">
    <subcellularLocation>
        <location evidence="1">Cell membrane</location>
        <topology evidence="1">Multi-pass membrane protein</topology>
    </subcellularLocation>
</comment>
<dbReference type="GO" id="GO:0005886">
    <property type="term" value="C:plasma membrane"/>
    <property type="evidence" value="ECO:0007669"/>
    <property type="project" value="UniProtKB-SubCell"/>
</dbReference>
<evidence type="ECO:0000313" key="11">
    <source>
        <dbReference type="Proteomes" id="UP000319836"/>
    </source>
</evidence>
<evidence type="ECO:0000256" key="1">
    <source>
        <dbReference type="ARBA" id="ARBA00004651"/>
    </source>
</evidence>
<dbReference type="Proteomes" id="UP000319836">
    <property type="component" value="Unassembled WGS sequence"/>
</dbReference>
<evidence type="ECO:0000256" key="4">
    <source>
        <dbReference type="ARBA" id="ARBA00022679"/>
    </source>
</evidence>
<dbReference type="EMBL" id="VBPA01000013">
    <property type="protein sequence ID" value="TMQ73295.1"/>
    <property type="molecule type" value="Genomic_DNA"/>
</dbReference>
<dbReference type="GO" id="GO:0009103">
    <property type="term" value="P:lipopolysaccharide biosynthetic process"/>
    <property type="evidence" value="ECO:0007669"/>
    <property type="project" value="TreeGrafter"/>
</dbReference>
<comment type="caution">
    <text evidence="10">The sequence shown here is derived from an EMBL/GenBank/DDBJ whole genome shotgun (WGS) entry which is preliminary data.</text>
</comment>
<dbReference type="Pfam" id="PF02366">
    <property type="entry name" value="PMT"/>
    <property type="match status" value="1"/>
</dbReference>
<feature type="transmembrane region" description="Helical" evidence="8">
    <location>
        <begin position="156"/>
        <end position="175"/>
    </location>
</feature>
<keyword evidence="2" id="KW-1003">Cell membrane</keyword>
<name>A0A538UBL4_UNCEI</name>
<keyword evidence="5 8" id="KW-0812">Transmembrane</keyword>
<feature type="domain" description="ArnT-like N-terminal" evidence="9">
    <location>
        <begin position="40"/>
        <end position="235"/>
    </location>
</feature>
<dbReference type="GO" id="GO:0016763">
    <property type="term" value="F:pentosyltransferase activity"/>
    <property type="evidence" value="ECO:0007669"/>
    <property type="project" value="TreeGrafter"/>
</dbReference>
<feature type="transmembrane region" description="Helical" evidence="8">
    <location>
        <begin position="257"/>
        <end position="278"/>
    </location>
</feature>
<accession>A0A538UBL4</accession>
<feature type="transmembrane region" description="Helical" evidence="8">
    <location>
        <begin position="337"/>
        <end position="355"/>
    </location>
</feature>
<dbReference type="GO" id="GO:0006493">
    <property type="term" value="P:protein O-linked glycosylation"/>
    <property type="evidence" value="ECO:0007669"/>
    <property type="project" value="InterPro"/>
</dbReference>
<evidence type="ECO:0000256" key="2">
    <source>
        <dbReference type="ARBA" id="ARBA00022475"/>
    </source>
</evidence>
<evidence type="ECO:0000259" key="9">
    <source>
        <dbReference type="Pfam" id="PF02366"/>
    </source>
</evidence>
<evidence type="ECO:0000256" key="8">
    <source>
        <dbReference type="SAM" id="Phobius"/>
    </source>
</evidence>
<dbReference type="PANTHER" id="PTHR33908:SF3">
    <property type="entry name" value="UNDECAPRENYL PHOSPHATE-ALPHA-4-AMINO-4-DEOXY-L-ARABINOSE ARABINOSYL TRANSFERASE"/>
    <property type="match status" value="1"/>
</dbReference>
<feature type="transmembrane region" description="Helical" evidence="8">
    <location>
        <begin position="290"/>
        <end position="308"/>
    </location>
</feature>
<feature type="transmembrane region" description="Helical" evidence="8">
    <location>
        <begin position="96"/>
        <end position="114"/>
    </location>
</feature>
<dbReference type="GO" id="GO:0010041">
    <property type="term" value="P:response to iron(III) ion"/>
    <property type="evidence" value="ECO:0007669"/>
    <property type="project" value="TreeGrafter"/>
</dbReference>
<dbReference type="PANTHER" id="PTHR33908">
    <property type="entry name" value="MANNOSYLTRANSFERASE YKCB-RELATED"/>
    <property type="match status" value="1"/>
</dbReference>
<evidence type="ECO:0000256" key="5">
    <source>
        <dbReference type="ARBA" id="ARBA00022692"/>
    </source>
</evidence>
<dbReference type="InterPro" id="IPR003342">
    <property type="entry name" value="ArnT-like_N"/>
</dbReference>